<sequence length="280" mass="31396">MTVAPTPALNDVSYGQFARFLAQRLGITLGENKQYLVSSRLSMVMREFDALDINEFIARAIDGKNTSLTERALESMTTNETFWFRDEYPYQILANDLLPAIAKTTQKLRIWSSACSYGQEPYSIAMVISEFKRRQPSAFSAGVEIIASDISQKVLKFASDGIYDELAIARGLPTAMQDRYFSRVDKSKLKVNESIKSMVSFKRVNLLDSFYALGKFDIIFCRNVLIYFDADNKASILQKLAALLPADGAVMLGAAESVSGAEDVLKMEKCARGLYYRRRA</sequence>
<dbReference type="InterPro" id="IPR022641">
    <property type="entry name" value="CheR_N"/>
</dbReference>
<name>A0ABV9LTW5_9ALTE</name>
<dbReference type="Gene3D" id="1.10.155.10">
    <property type="entry name" value="Chemotaxis receptor methyltransferase CheR, N-terminal domain"/>
    <property type="match status" value="1"/>
</dbReference>
<dbReference type="Pfam" id="PF01739">
    <property type="entry name" value="CheR"/>
    <property type="match status" value="1"/>
</dbReference>
<evidence type="ECO:0000256" key="1">
    <source>
        <dbReference type="ARBA" id="ARBA00001541"/>
    </source>
</evidence>
<evidence type="ECO:0000256" key="2">
    <source>
        <dbReference type="ARBA" id="ARBA00012534"/>
    </source>
</evidence>
<dbReference type="PANTHER" id="PTHR24422">
    <property type="entry name" value="CHEMOTAXIS PROTEIN METHYLTRANSFERASE"/>
    <property type="match status" value="1"/>
</dbReference>
<proteinExistence type="predicted"/>
<dbReference type="InterPro" id="IPR036804">
    <property type="entry name" value="CheR_N_sf"/>
</dbReference>
<comment type="catalytic activity">
    <reaction evidence="1">
        <text>L-glutamyl-[protein] + S-adenosyl-L-methionine = [protein]-L-glutamate 5-O-methyl ester + S-adenosyl-L-homocysteine</text>
        <dbReference type="Rhea" id="RHEA:24452"/>
        <dbReference type="Rhea" id="RHEA-COMP:10208"/>
        <dbReference type="Rhea" id="RHEA-COMP:10311"/>
        <dbReference type="ChEBI" id="CHEBI:29973"/>
        <dbReference type="ChEBI" id="CHEBI:57856"/>
        <dbReference type="ChEBI" id="CHEBI:59789"/>
        <dbReference type="ChEBI" id="CHEBI:82795"/>
        <dbReference type="EC" id="2.1.1.80"/>
    </reaction>
</comment>
<dbReference type="Gene3D" id="3.40.50.150">
    <property type="entry name" value="Vaccinia Virus protein VP39"/>
    <property type="match status" value="1"/>
</dbReference>
<evidence type="ECO:0000313" key="8">
    <source>
        <dbReference type="Proteomes" id="UP001595897"/>
    </source>
</evidence>
<keyword evidence="3 7" id="KW-0489">Methyltransferase</keyword>
<accession>A0ABV9LTW5</accession>
<dbReference type="RefSeq" id="WP_382406961.1">
    <property type="nucleotide sequence ID" value="NZ_JBHSGU010000002.1"/>
</dbReference>
<dbReference type="GO" id="GO:0032259">
    <property type="term" value="P:methylation"/>
    <property type="evidence" value="ECO:0007669"/>
    <property type="project" value="UniProtKB-KW"/>
</dbReference>
<dbReference type="InterPro" id="IPR022642">
    <property type="entry name" value="CheR_C"/>
</dbReference>
<dbReference type="SUPFAM" id="SSF53335">
    <property type="entry name" value="S-adenosyl-L-methionine-dependent methyltransferases"/>
    <property type="match status" value="1"/>
</dbReference>
<dbReference type="SMART" id="SM00138">
    <property type="entry name" value="MeTrc"/>
    <property type="match status" value="1"/>
</dbReference>
<dbReference type="SUPFAM" id="SSF47757">
    <property type="entry name" value="Chemotaxis receptor methyltransferase CheR, N-terminal domain"/>
    <property type="match status" value="1"/>
</dbReference>
<evidence type="ECO:0000313" key="7">
    <source>
        <dbReference type="EMBL" id="MFC4699956.1"/>
    </source>
</evidence>
<dbReference type="Proteomes" id="UP001595897">
    <property type="component" value="Unassembled WGS sequence"/>
</dbReference>
<evidence type="ECO:0000256" key="3">
    <source>
        <dbReference type="ARBA" id="ARBA00022603"/>
    </source>
</evidence>
<dbReference type="PROSITE" id="PS50123">
    <property type="entry name" value="CHER"/>
    <property type="match status" value="1"/>
</dbReference>
<dbReference type="InterPro" id="IPR000780">
    <property type="entry name" value="CheR_MeTrfase"/>
</dbReference>
<comment type="caution">
    <text evidence="7">The sequence shown here is derived from an EMBL/GenBank/DDBJ whole genome shotgun (WGS) entry which is preliminary data.</text>
</comment>
<dbReference type="PRINTS" id="PR00996">
    <property type="entry name" value="CHERMTFRASE"/>
</dbReference>
<dbReference type="EC" id="2.1.1.80" evidence="2"/>
<dbReference type="InterPro" id="IPR029063">
    <property type="entry name" value="SAM-dependent_MTases_sf"/>
</dbReference>
<dbReference type="Pfam" id="PF03705">
    <property type="entry name" value="CheR_N"/>
    <property type="match status" value="1"/>
</dbReference>
<organism evidence="7 8">
    <name type="scientific">Glaciecola siphonariae</name>
    <dbReference type="NCBI Taxonomy" id="521012"/>
    <lineage>
        <taxon>Bacteria</taxon>
        <taxon>Pseudomonadati</taxon>
        <taxon>Pseudomonadota</taxon>
        <taxon>Gammaproteobacteria</taxon>
        <taxon>Alteromonadales</taxon>
        <taxon>Alteromonadaceae</taxon>
        <taxon>Glaciecola</taxon>
    </lineage>
</organism>
<dbReference type="PANTHER" id="PTHR24422:SF21">
    <property type="entry name" value="CHEMOTAXIS PROTEIN METHYLTRANSFERASE 1"/>
    <property type="match status" value="1"/>
</dbReference>
<dbReference type="EMBL" id="JBHSGU010000002">
    <property type="protein sequence ID" value="MFC4699956.1"/>
    <property type="molecule type" value="Genomic_DNA"/>
</dbReference>
<keyword evidence="5" id="KW-0949">S-adenosyl-L-methionine</keyword>
<feature type="domain" description="CheR-type methyltransferase" evidence="6">
    <location>
        <begin position="2"/>
        <end position="280"/>
    </location>
</feature>
<dbReference type="GO" id="GO:0008168">
    <property type="term" value="F:methyltransferase activity"/>
    <property type="evidence" value="ECO:0007669"/>
    <property type="project" value="UniProtKB-KW"/>
</dbReference>
<gene>
    <name evidence="7" type="ORF">ACFO4O_07305</name>
</gene>
<evidence type="ECO:0000259" key="6">
    <source>
        <dbReference type="PROSITE" id="PS50123"/>
    </source>
</evidence>
<protein>
    <recommendedName>
        <fullName evidence="2">protein-glutamate O-methyltransferase</fullName>
        <ecNumber evidence="2">2.1.1.80</ecNumber>
    </recommendedName>
</protein>
<keyword evidence="8" id="KW-1185">Reference proteome</keyword>
<dbReference type="InterPro" id="IPR050903">
    <property type="entry name" value="Bact_Chemotaxis_MeTrfase"/>
</dbReference>
<evidence type="ECO:0000256" key="4">
    <source>
        <dbReference type="ARBA" id="ARBA00022679"/>
    </source>
</evidence>
<keyword evidence="4" id="KW-0808">Transferase</keyword>
<evidence type="ECO:0000256" key="5">
    <source>
        <dbReference type="ARBA" id="ARBA00022691"/>
    </source>
</evidence>
<reference evidence="8" key="1">
    <citation type="journal article" date="2019" name="Int. J. Syst. Evol. Microbiol.">
        <title>The Global Catalogue of Microorganisms (GCM) 10K type strain sequencing project: providing services to taxonomists for standard genome sequencing and annotation.</title>
        <authorList>
            <consortium name="The Broad Institute Genomics Platform"/>
            <consortium name="The Broad Institute Genome Sequencing Center for Infectious Disease"/>
            <person name="Wu L."/>
            <person name="Ma J."/>
        </authorList>
    </citation>
    <scope>NUCLEOTIDE SEQUENCE [LARGE SCALE GENOMIC DNA]</scope>
    <source>
        <strain evidence="8">KACC 12507</strain>
    </source>
</reference>